<dbReference type="Proteomes" id="UP000182680">
    <property type="component" value="Unassembled WGS sequence"/>
</dbReference>
<comment type="caution">
    <text evidence="2">The sequence shown here is derived from an EMBL/GenBank/DDBJ whole genome shotgun (WGS) entry which is preliminary data.</text>
</comment>
<name>A0AA94HU32_DESDE</name>
<feature type="domain" description="AMMECR1" evidence="1">
    <location>
        <begin position="10"/>
        <end position="191"/>
    </location>
</feature>
<dbReference type="NCBIfam" id="TIGR00296">
    <property type="entry name" value="TIGR00296 family protein"/>
    <property type="match status" value="1"/>
</dbReference>
<dbReference type="OMA" id="PPDCWLD"/>
<proteinExistence type="predicted"/>
<dbReference type="AlphaFoldDB" id="A0AA94HU32"/>
<evidence type="ECO:0000313" key="2">
    <source>
        <dbReference type="EMBL" id="SFW62763.1"/>
    </source>
</evidence>
<dbReference type="InterPro" id="IPR002733">
    <property type="entry name" value="AMMECR1_domain"/>
</dbReference>
<dbReference type="Pfam" id="PF01871">
    <property type="entry name" value="AMMECR1"/>
    <property type="match status" value="1"/>
</dbReference>
<dbReference type="Gene3D" id="3.30.1490.150">
    <property type="entry name" value="Hypothetical protein ph0010, domain 2"/>
    <property type="match status" value="1"/>
</dbReference>
<reference evidence="3" key="1">
    <citation type="submission" date="2016-11" db="EMBL/GenBank/DDBJ databases">
        <authorList>
            <person name="Jaros S."/>
            <person name="Januszkiewicz K."/>
            <person name="Wedrychowicz H."/>
        </authorList>
    </citation>
    <scope>NUCLEOTIDE SEQUENCE [LARGE SCALE GENOMIC DNA]</scope>
    <source>
        <strain evidence="3">DSM 7057</strain>
    </source>
</reference>
<dbReference type="InterPro" id="IPR036071">
    <property type="entry name" value="AMMECR1_dom_sf"/>
</dbReference>
<organism evidence="2 3">
    <name type="scientific">Desulfovibrio desulfuricans</name>
    <dbReference type="NCBI Taxonomy" id="876"/>
    <lineage>
        <taxon>Bacteria</taxon>
        <taxon>Pseudomonadati</taxon>
        <taxon>Thermodesulfobacteriota</taxon>
        <taxon>Desulfovibrionia</taxon>
        <taxon>Desulfovibrionales</taxon>
        <taxon>Desulfovibrionaceae</taxon>
        <taxon>Desulfovibrio</taxon>
    </lineage>
</organism>
<protein>
    <recommendedName>
        <fullName evidence="1">AMMECR1 domain-containing protein</fullName>
    </recommendedName>
</protein>
<dbReference type="PANTHER" id="PTHR13016:SF0">
    <property type="entry name" value="AMME SYNDROME CANDIDATE GENE 1 PROTEIN"/>
    <property type="match status" value="1"/>
</dbReference>
<dbReference type="PANTHER" id="PTHR13016">
    <property type="entry name" value="AMMECR1 HOMOLOG"/>
    <property type="match status" value="1"/>
</dbReference>
<dbReference type="Gene3D" id="3.30.700.20">
    <property type="entry name" value="Hypothetical protein ph0010, domain 1"/>
    <property type="match status" value="1"/>
</dbReference>
<accession>A0AA94HU32</accession>
<dbReference type="RefSeq" id="WP_015939293.1">
    <property type="nucleotide sequence ID" value="NZ_FPIW01000047.1"/>
</dbReference>
<dbReference type="InterPro" id="IPR027485">
    <property type="entry name" value="AMMECR1_N"/>
</dbReference>
<dbReference type="PROSITE" id="PS51112">
    <property type="entry name" value="AMMECR1"/>
    <property type="match status" value="1"/>
</dbReference>
<sequence>MGISFSLTDAEKNFLSRQARMSIEAGLLGKAVPSIPEPPDTLDRPQAPLMRPLGAFVTITLHRALRGCIGNIVGREPLYKSVWHLAAAAAFSDPRFSPLTLEEWRKAELDISVLGVLQSCPNPEKITVGLHGLVLQWQGHSGVFLPQVPVDQGWDRLEYLENLCLKAGLPKGCWRAPGVDLFCFEAFVFPA</sequence>
<dbReference type="EMBL" id="FPIW01000047">
    <property type="protein sequence ID" value="SFW62763.1"/>
    <property type="molecule type" value="Genomic_DNA"/>
</dbReference>
<dbReference type="SUPFAM" id="SSF143447">
    <property type="entry name" value="AMMECR1-like"/>
    <property type="match status" value="1"/>
</dbReference>
<gene>
    <name evidence="2" type="ORF">SAMN02910291_02174</name>
</gene>
<dbReference type="InterPro" id="IPR023473">
    <property type="entry name" value="AMMECR1"/>
</dbReference>
<dbReference type="InterPro" id="IPR027623">
    <property type="entry name" value="AmmeMemoSam_A"/>
</dbReference>
<dbReference type="NCBIfam" id="TIGR04335">
    <property type="entry name" value="AmmeMemoSam_A"/>
    <property type="match status" value="1"/>
</dbReference>
<evidence type="ECO:0000313" key="3">
    <source>
        <dbReference type="Proteomes" id="UP000182680"/>
    </source>
</evidence>
<evidence type="ECO:0000259" key="1">
    <source>
        <dbReference type="PROSITE" id="PS51112"/>
    </source>
</evidence>